<keyword evidence="2" id="KW-1185">Reference proteome</keyword>
<protein>
    <submittedName>
        <fullName evidence="1">Uncharacterized protein</fullName>
    </submittedName>
</protein>
<dbReference type="AlphaFoldDB" id="A0AAV7P5K4"/>
<evidence type="ECO:0000313" key="2">
    <source>
        <dbReference type="Proteomes" id="UP001066276"/>
    </source>
</evidence>
<accession>A0AAV7P5K4</accession>
<organism evidence="1 2">
    <name type="scientific">Pleurodeles waltl</name>
    <name type="common">Iberian ribbed newt</name>
    <dbReference type="NCBI Taxonomy" id="8319"/>
    <lineage>
        <taxon>Eukaryota</taxon>
        <taxon>Metazoa</taxon>
        <taxon>Chordata</taxon>
        <taxon>Craniata</taxon>
        <taxon>Vertebrata</taxon>
        <taxon>Euteleostomi</taxon>
        <taxon>Amphibia</taxon>
        <taxon>Batrachia</taxon>
        <taxon>Caudata</taxon>
        <taxon>Salamandroidea</taxon>
        <taxon>Salamandridae</taxon>
        <taxon>Pleurodelinae</taxon>
        <taxon>Pleurodeles</taxon>
    </lineage>
</organism>
<dbReference type="Proteomes" id="UP001066276">
    <property type="component" value="Chromosome 7"/>
</dbReference>
<proteinExistence type="predicted"/>
<name>A0AAV7P5K4_PLEWA</name>
<evidence type="ECO:0000313" key="1">
    <source>
        <dbReference type="EMBL" id="KAJ1122149.1"/>
    </source>
</evidence>
<dbReference type="EMBL" id="JANPWB010000011">
    <property type="protein sequence ID" value="KAJ1122149.1"/>
    <property type="molecule type" value="Genomic_DNA"/>
</dbReference>
<gene>
    <name evidence="1" type="ORF">NDU88_000653</name>
</gene>
<sequence>MEERGPDPADQPRPDGERVALRQREGSGEARGLQLFSCCSEKCIIPSFTLCSARVLSASAHGTLRAVAGLLLSVRKRDEGTLKDGRSVPGRAATYVSGDSNEKWHCRLLVVLSVAVLRRRVLSLAHLGHMP</sequence>
<comment type="caution">
    <text evidence="1">The sequence shown here is derived from an EMBL/GenBank/DDBJ whole genome shotgun (WGS) entry which is preliminary data.</text>
</comment>
<reference evidence="1" key="1">
    <citation type="journal article" date="2022" name="bioRxiv">
        <title>Sequencing and chromosome-scale assembly of the giantPleurodeles waltlgenome.</title>
        <authorList>
            <person name="Brown T."/>
            <person name="Elewa A."/>
            <person name="Iarovenko S."/>
            <person name="Subramanian E."/>
            <person name="Araus A.J."/>
            <person name="Petzold A."/>
            <person name="Susuki M."/>
            <person name="Suzuki K.-i.T."/>
            <person name="Hayashi T."/>
            <person name="Toyoda A."/>
            <person name="Oliveira C."/>
            <person name="Osipova E."/>
            <person name="Leigh N.D."/>
            <person name="Simon A."/>
            <person name="Yun M.H."/>
        </authorList>
    </citation>
    <scope>NUCLEOTIDE SEQUENCE</scope>
    <source>
        <strain evidence="1">20211129_DDA</strain>
        <tissue evidence="1">Liver</tissue>
    </source>
</reference>